<dbReference type="AlphaFoldDB" id="A0A843WV29"/>
<dbReference type="Proteomes" id="UP000652761">
    <property type="component" value="Unassembled WGS sequence"/>
</dbReference>
<dbReference type="EMBL" id="NMUH01003949">
    <property type="protein sequence ID" value="MQM07774.1"/>
    <property type="molecule type" value="Genomic_DNA"/>
</dbReference>
<proteinExistence type="predicted"/>
<protein>
    <submittedName>
        <fullName evidence="1">Uncharacterized protein</fullName>
    </submittedName>
</protein>
<reference evidence="1" key="1">
    <citation type="submission" date="2017-07" db="EMBL/GenBank/DDBJ databases">
        <title>Taro Niue Genome Assembly and Annotation.</title>
        <authorList>
            <person name="Atibalentja N."/>
            <person name="Keating K."/>
            <person name="Fields C.J."/>
        </authorList>
    </citation>
    <scope>NUCLEOTIDE SEQUENCE</scope>
    <source>
        <strain evidence="1">Niue_2</strain>
        <tissue evidence="1">Leaf</tissue>
    </source>
</reference>
<accession>A0A843WV29</accession>
<name>A0A843WV29_COLES</name>
<comment type="caution">
    <text evidence="1">The sequence shown here is derived from an EMBL/GenBank/DDBJ whole genome shotgun (WGS) entry which is preliminary data.</text>
</comment>
<sequence>MLTSYEGREGDERDGHKLGGSCRKMGVGISYHEGVFFVERRLEPRSSSWVGLLLSRVTSPVAGGSVLPRPGRVELGCAPSSKTRKRVFDLQEVRALFTQLPEVLTPKWWEFPSCARGVIFAEEGLLRKPFYCHLSFLGFRESFF</sequence>
<organism evidence="1 2">
    <name type="scientific">Colocasia esculenta</name>
    <name type="common">Wild taro</name>
    <name type="synonym">Arum esculentum</name>
    <dbReference type="NCBI Taxonomy" id="4460"/>
    <lineage>
        <taxon>Eukaryota</taxon>
        <taxon>Viridiplantae</taxon>
        <taxon>Streptophyta</taxon>
        <taxon>Embryophyta</taxon>
        <taxon>Tracheophyta</taxon>
        <taxon>Spermatophyta</taxon>
        <taxon>Magnoliopsida</taxon>
        <taxon>Liliopsida</taxon>
        <taxon>Araceae</taxon>
        <taxon>Aroideae</taxon>
        <taxon>Colocasieae</taxon>
        <taxon>Colocasia</taxon>
    </lineage>
</organism>
<evidence type="ECO:0000313" key="2">
    <source>
        <dbReference type="Proteomes" id="UP000652761"/>
    </source>
</evidence>
<keyword evidence="2" id="KW-1185">Reference proteome</keyword>
<evidence type="ECO:0000313" key="1">
    <source>
        <dbReference type="EMBL" id="MQM07774.1"/>
    </source>
</evidence>
<gene>
    <name evidence="1" type="ORF">Taro_040617</name>
</gene>